<keyword evidence="6" id="KW-0805">Transcription regulation</keyword>
<feature type="compositionally biased region" description="Acidic residues" evidence="11">
    <location>
        <begin position="214"/>
        <end position="225"/>
    </location>
</feature>
<dbReference type="EMBL" id="JAOPGA020000605">
    <property type="protein sequence ID" value="KAL0479912.1"/>
    <property type="molecule type" value="Genomic_DNA"/>
</dbReference>
<dbReference type="AlphaFoldDB" id="A0AAW2YRC1"/>
<dbReference type="Pfam" id="PF08209">
    <property type="entry name" value="Sgf11"/>
    <property type="match status" value="1"/>
</dbReference>
<keyword evidence="4" id="KW-0862">Zinc</keyword>
<evidence type="ECO:0000256" key="2">
    <source>
        <dbReference type="ARBA" id="ARBA00022723"/>
    </source>
</evidence>
<evidence type="ECO:0000256" key="9">
    <source>
        <dbReference type="ARBA" id="ARBA00023242"/>
    </source>
</evidence>
<dbReference type="GO" id="GO:0070461">
    <property type="term" value="C:SAGA-type complex"/>
    <property type="evidence" value="ECO:0007669"/>
    <property type="project" value="UniProtKB-ARBA"/>
</dbReference>
<proteinExistence type="inferred from homology"/>
<keyword evidence="7 10" id="KW-0010">Activator</keyword>
<feature type="region of interest" description="Disordered" evidence="11">
    <location>
        <begin position="141"/>
        <end position="162"/>
    </location>
</feature>
<keyword evidence="13" id="KW-1185">Reference proteome</keyword>
<evidence type="ECO:0000256" key="3">
    <source>
        <dbReference type="ARBA" id="ARBA00022771"/>
    </source>
</evidence>
<feature type="compositionally biased region" description="Acidic residues" evidence="11">
    <location>
        <begin position="174"/>
        <end position="186"/>
    </location>
</feature>
<keyword evidence="2" id="KW-0479">Metal-binding</keyword>
<dbReference type="Proteomes" id="UP001431209">
    <property type="component" value="Unassembled WGS sequence"/>
</dbReference>
<dbReference type="GO" id="GO:0005634">
    <property type="term" value="C:nucleus"/>
    <property type="evidence" value="ECO:0007669"/>
    <property type="project" value="UniProtKB-SubCell"/>
</dbReference>
<keyword evidence="8" id="KW-0804">Transcription</keyword>
<evidence type="ECO:0000313" key="12">
    <source>
        <dbReference type="EMBL" id="KAL0479912.1"/>
    </source>
</evidence>
<accession>A0AAW2YRC1</accession>
<name>A0AAW2YRC1_9EUKA</name>
<dbReference type="InterPro" id="IPR013246">
    <property type="entry name" value="SAGA_su_Sgf11"/>
</dbReference>
<evidence type="ECO:0000256" key="7">
    <source>
        <dbReference type="ARBA" id="ARBA00023159"/>
    </source>
</evidence>
<evidence type="ECO:0000256" key="8">
    <source>
        <dbReference type="ARBA" id="ARBA00023163"/>
    </source>
</evidence>
<evidence type="ECO:0000256" key="10">
    <source>
        <dbReference type="RuleBase" id="RU261113"/>
    </source>
</evidence>
<organism evidence="12 13">
    <name type="scientific">Acrasis kona</name>
    <dbReference type="NCBI Taxonomy" id="1008807"/>
    <lineage>
        <taxon>Eukaryota</taxon>
        <taxon>Discoba</taxon>
        <taxon>Heterolobosea</taxon>
        <taxon>Tetramitia</taxon>
        <taxon>Eutetramitia</taxon>
        <taxon>Acrasidae</taxon>
        <taxon>Acrasis</taxon>
    </lineage>
</organism>
<feature type="region of interest" description="Disordered" evidence="11">
    <location>
        <begin position="174"/>
        <end position="225"/>
    </location>
</feature>
<dbReference type="GO" id="GO:0008270">
    <property type="term" value="F:zinc ion binding"/>
    <property type="evidence" value="ECO:0007669"/>
    <property type="project" value="UniProtKB-KW"/>
</dbReference>
<evidence type="ECO:0000256" key="4">
    <source>
        <dbReference type="ARBA" id="ARBA00022833"/>
    </source>
</evidence>
<sequence>MVVTTQSIVDEDEVLLVLKRKKEMYQTMINISKDYPMSVDIYDDILSEITFEMCFQHIKHERRKNVEKETHPQLHETVNDRRGRTDIFRIVHPRKYESGEDDSGVDCGTHFQCDHCGNMISGARYASHLERCMTKPRAAINDREKLKSAQSPLRRSKRTSKRLYSDNLYDELINDQEYENDEDFQEETPKKKRRTSNEGSKKKRNSRRVVGSDNEYEQDDNDDFK</sequence>
<gene>
    <name evidence="12" type="ORF">AKO1_007361</name>
</gene>
<reference evidence="12 13" key="1">
    <citation type="submission" date="2024-03" db="EMBL/GenBank/DDBJ databases">
        <title>The Acrasis kona genome and developmental transcriptomes reveal deep origins of eukaryotic multicellular pathways.</title>
        <authorList>
            <person name="Sheikh S."/>
            <person name="Fu C.-J."/>
            <person name="Brown M.W."/>
            <person name="Baldauf S.L."/>
        </authorList>
    </citation>
    <scope>NUCLEOTIDE SEQUENCE [LARGE SCALE GENOMIC DNA]</scope>
    <source>
        <strain evidence="12 13">ATCC MYA-3509</strain>
    </source>
</reference>
<comment type="similarity">
    <text evidence="10">Belongs to the SGF11 family.</text>
</comment>
<evidence type="ECO:0000256" key="1">
    <source>
        <dbReference type="ARBA" id="ARBA00004123"/>
    </source>
</evidence>
<keyword evidence="5" id="KW-0156">Chromatin regulator</keyword>
<evidence type="ECO:0000256" key="11">
    <source>
        <dbReference type="SAM" id="MobiDB-lite"/>
    </source>
</evidence>
<evidence type="ECO:0000256" key="6">
    <source>
        <dbReference type="ARBA" id="ARBA00023015"/>
    </source>
</evidence>
<keyword evidence="9" id="KW-0539">Nucleus</keyword>
<comment type="caution">
    <text evidence="12">The sequence shown here is derived from an EMBL/GenBank/DDBJ whole genome shotgun (WGS) entry which is preliminary data.</text>
</comment>
<comment type="subcellular location">
    <subcellularLocation>
        <location evidence="1 10">Nucleus</location>
    </subcellularLocation>
</comment>
<evidence type="ECO:0000256" key="5">
    <source>
        <dbReference type="ARBA" id="ARBA00022853"/>
    </source>
</evidence>
<dbReference type="GO" id="GO:0006325">
    <property type="term" value="P:chromatin organization"/>
    <property type="evidence" value="ECO:0007669"/>
    <property type="project" value="UniProtKB-KW"/>
</dbReference>
<keyword evidence="3" id="KW-0863">Zinc-finger</keyword>
<protein>
    <recommendedName>
        <fullName evidence="10">SAGA-associated factor 11</fullName>
    </recommendedName>
</protein>
<evidence type="ECO:0000313" key="13">
    <source>
        <dbReference type="Proteomes" id="UP001431209"/>
    </source>
</evidence>